<dbReference type="Pfam" id="PF00583">
    <property type="entry name" value="Acetyltransf_1"/>
    <property type="match status" value="1"/>
</dbReference>
<dbReference type="InterPro" id="IPR016181">
    <property type="entry name" value="Acyl_CoA_acyltransferase"/>
</dbReference>
<dbReference type="InterPro" id="IPR000182">
    <property type="entry name" value="GNAT_dom"/>
</dbReference>
<reference evidence="2 3" key="1">
    <citation type="submission" date="2022-06" db="EMBL/GenBank/DDBJ databases">
        <title>Genomic Encyclopedia of Archaeal and Bacterial Type Strains, Phase II (KMG-II): from individual species to whole genera.</title>
        <authorList>
            <person name="Goeker M."/>
        </authorList>
    </citation>
    <scope>NUCLEOTIDE SEQUENCE [LARGE SCALE GENOMIC DNA]</scope>
    <source>
        <strain evidence="2 3">DSM 44255</strain>
    </source>
</reference>
<protein>
    <submittedName>
        <fullName evidence="2">L-amino acid N-acyltransferase YncA</fullName>
    </submittedName>
</protein>
<feature type="domain" description="N-acetyltransferase" evidence="1">
    <location>
        <begin position="1"/>
        <end position="144"/>
    </location>
</feature>
<accession>A0ABT1IFA8</accession>
<evidence type="ECO:0000313" key="2">
    <source>
        <dbReference type="EMBL" id="MCP2271307.1"/>
    </source>
</evidence>
<comment type="caution">
    <text evidence="2">The sequence shown here is derived from an EMBL/GenBank/DDBJ whole genome shotgun (WGS) entry which is preliminary data.</text>
</comment>
<organism evidence="2 3">
    <name type="scientific">Actinokineospora diospyrosa</name>
    <dbReference type="NCBI Taxonomy" id="103728"/>
    <lineage>
        <taxon>Bacteria</taxon>
        <taxon>Bacillati</taxon>
        <taxon>Actinomycetota</taxon>
        <taxon>Actinomycetes</taxon>
        <taxon>Pseudonocardiales</taxon>
        <taxon>Pseudonocardiaceae</taxon>
        <taxon>Actinokineospora</taxon>
    </lineage>
</organism>
<gene>
    <name evidence="2" type="ORF">LV75_003821</name>
</gene>
<dbReference type="EMBL" id="JAMTCO010000009">
    <property type="protein sequence ID" value="MCP2271307.1"/>
    <property type="molecule type" value="Genomic_DNA"/>
</dbReference>
<sequence>MRPARAEDVPGIGEVHAASWEAVYAPLFDSTFAEAGIADRRQRQRVLDGLVVALSAGRVLAFSYTVPSGERERFLEILSFYGHPDGWGSGVASALMAGTIGGVERVHLWTLRDTEQSRRFYRKCGFVETGNERTRDFGDGKPLAQVEYVLVSG</sequence>
<keyword evidence="3" id="KW-1185">Reference proteome</keyword>
<evidence type="ECO:0000313" key="3">
    <source>
        <dbReference type="Proteomes" id="UP001205185"/>
    </source>
</evidence>
<evidence type="ECO:0000259" key="1">
    <source>
        <dbReference type="PROSITE" id="PS51186"/>
    </source>
</evidence>
<name>A0ABT1IFA8_9PSEU</name>
<dbReference type="CDD" id="cd04301">
    <property type="entry name" value="NAT_SF"/>
    <property type="match status" value="1"/>
</dbReference>
<dbReference type="Gene3D" id="3.40.630.30">
    <property type="match status" value="1"/>
</dbReference>
<dbReference type="Proteomes" id="UP001205185">
    <property type="component" value="Unassembled WGS sequence"/>
</dbReference>
<dbReference type="PROSITE" id="PS51186">
    <property type="entry name" value="GNAT"/>
    <property type="match status" value="1"/>
</dbReference>
<dbReference type="SUPFAM" id="SSF55729">
    <property type="entry name" value="Acyl-CoA N-acyltransferases (Nat)"/>
    <property type="match status" value="1"/>
</dbReference>
<proteinExistence type="predicted"/>